<sequence length="60" mass="6301">MKAILPALVSVLPSCHPAATRFHWAGACRSDPRRNSVTAAPAGVYCVAATGAVAHDKWDK</sequence>
<name>A0A7I7LJZ7_9MYCO</name>
<reference evidence="1 2" key="1">
    <citation type="journal article" date="2019" name="Emerg. Microbes Infect.">
        <title>Comprehensive subspecies identification of 175 nontuberculous mycobacteria species based on 7547 genomic profiles.</title>
        <authorList>
            <person name="Matsumoto Y."/>
            <person name="Kinjo T."/>
            <person name="Motooka D."/>
            <person name="Nabeya D."/>
            <person name="Jung N."/>
            <person name="Uechi K."/>
            <person name="Horii T."/>
            <person name="Iida T."/>
            <person name="Fujita J."/>
            <person name="Nakamura S."/>
        </authorList>
    </citation>
    <scope>NUCLEOTIDE SEQUENCE [LARGE SCALE GENOMIC DNA]</scope>
    <source>
        <strain evidence="1 2">JCM 12657</strain>
    </source>
</reference>
<dbReference type="KEGG" id="msho:MSHO_55130"/>
<protein>
    <submittedName>
        <fullName evidence="1">Uncharacterized protein</fullName>
    </submittedName>
</protein>
<dbReference type="AlphaFoldDB" id="A0A7I7LJZ7"/>
<dbReference type="EMBL" id="AP022572">
    <property type="protein sequence ID" value="BBX60168.1"/>
    <property type="molecule type" value="Genomic_DNA"/>
</dbReference>
<dbReference type="Proteomes" id="UP000467164">
    <property type="component" value="Chromosome"/>
</dbReference>
<keyword evidence="2" id="KW-1185">Reference proteome</keyword>
<accession>A0A7I7LJZ7</accession>
<evidence type="ECO:0000313" key="1">
    <source>
        <dbReference type="EMBL" id="BBX60168.1"/>
    </source>
</evidence>
<evidence type="ECO:0000313" key="2">
    <source>
        <dbReference type="Proteomes" id="UP000467164"/>
    </source>
</evidence>
<gene>
    <name evidence="1" type="ORF">MSHO_55130</name>
</gene>
<organism evidence="1 2">
    <name type="scientific">Mycobacterium shottsii</name>
    <dbReference type="NCBI Taxonomy" id="133549"/>
    <lineage>
        <taxon>Bacteria</taxon>
        <taxon>Bacillati</taxon>
        <taxon>Actinomycetota</taxon>
        <taxon>Actinomycetes</taxon>
        <taxon>Mycobacteriales</taxon>
        <taxon>Mycobacteriaceae</taxon>
        <taxon>Mycobacterium</taxon>
        <taxon>Mycobacterium ulcerans group</taxon>
    </lineage>
</organism>
<proteinExistence type="predicted"/>